<accession>A0A0R1QS04</accession>
<dbReference type="AlphaFoldDB" id="A0A0R1QS04"/>
<name>A0A0R1QS04_9LACO</name>
<reference evidence="2 3" key="1">
    <citation type="journal article" date="2015" name="Genome Announc.">
        <title>Expanding the biotechnology potential of lactobacilli through comparative genomics of 213 strains and associated genera.</title>
        <authorList>
            <person name="Sun Z."/>
            <person name="Harris H.M."/>
            <person name="McCann A."/>
            <person name="Guo C."/>
            <person name="Argimon S."/>
            <person name="Zhang W."/>
            <person name="Yang X."/>
            <person name="Jeffery I.B."/>
            <person name="Cooney J.C."/>
            <person name="Kagawa T.F."/>
            <person name="Liu W."/>
            <person name="Song Y."/>
            <person name="Salvetti E."/>
            <person name="Wrobel A."/>
            <person name="Rasinkangas P."/>
            <person name="Parkhill J."/>
            <person name="Rea M.C."/>
            <person name="O'Sullivan O."/>
            <person name="Ritari J."/>
            <person name="Douillard F.P."/>
            <person name="Paul Ross R."/>
            <person name="Yang R."/>
            <person name="Briner A.E."/>
            <person name="Felis G.E."/>
            <person name="de Vos W.M."/>
            <person name="Barrangou R."/>
            <person name="Klaenhammer T.R."/>
            <person name="Caufield P.W."/>
            <person name="Cui Y."/>
            <person name="Zhang H."/>
            <person name="O'Toole P.W."/>
        </authorList>
    </citation>
    <scope>NUCLEOTIDE SEQUENCE [LARGE SCALE GENOMIC DNA]</scope>
    <source>
        <strain evidence="2 3">DSM 15429</strain>
    </source>
</reference>
<dbReference type="EMBL" id="AZFC01000028">
    <property type="protein sequence ID" value="KRL47447.1"/>
    <property type="molecule type" value="Genomic_DNA"/>
</dbReference>
<sequence>MLLPLFYRKTGKEKIVMKLTRHYWIRQAGIGLLVVGVLALLGHFNYAQFRLTPGFGPADWYFLASWLCFPFAKWAILEDNRQVSAPTVPHRKKRRERAAEQTASVYEKAHNRATNRAQAAPKTPLKWYWLVGVDILLAFVAPLIFAGFITYSLRHN</sequence>
<organism evidence="2 3">
    <name type="scientific">Levilactobacillus spicheri DSM 15429</name>
    <dbReference type="NCBI Taxonomy" id="1423805"/>
    <lineage>
        <taxon>Bacteria</taxon>
        <taxon>Bacillati</taxon>
        <taxon>Bacillota</taxon>
        <taxon>Bacilli</taxon>
        <taxon>Lactobacillales</taxon>
        <taxon>Lactobacillaceae</taxon>
        <taxon>Levilactobacillus</taxon>
    </lineage>
</organism>
<gene>
    <name evidence="2" type="ORF">FD37_GL002315</name>
</gene>
<dbReference type="Proteomes" id="UP000051835">
    <property type="component" value="Unassembled WGS sequence"/>
</dbReference>
<evidence type="ECO:0000313" key="2">
    <source>
        <dbReference type="EMBL" id="KRL47447.1"/>
    </source>
</evidence>
<feature type="transmembrane region" description="Helical" evidence="1">
    <location>
        <begin position="24"/>
        <end position="46"/>
    </location>
</feature>
<keyword evidence="1" id="KW-0472">Membrane</keyword>
<comment type="caution">
    <text evidence="2">The sequence shown here is derived from an EMBL/GenBank/DDBJ whole genome shotgun (WGS) entry which is preliminary data.</text>
</comment>
<evidence type="ECO:0000256" key="1">
    <source>
        <dbReference type="SAM" id="Phobius"/>
    </source>
</evidence>
<evidence type="ECO:0000313" key="3">
    <source>
        <dbReference type="Proteomes" id="UP000051835"/>
    </source>
</evidence>
<proteinExistence type="predicted"/>
<feature type="transmembrane region" description="Helical" evidence="1">
    <location>
        <begin position="127"/>
        <end position="153"/>
    </location>
</feature>
<keyword evidence="1" id="KW-0812">Transmembrane</keyword>
<protein>
    <submittedName>
        <fullName evidence="2">Uncharacterized protein</fullName>
    </submittedName>
</protein>
<dbReference type="PATRIC" id="fig|1423805.4.peg.2383"/>
<feature type="transmembrane region" description="Helical" evidence="1">
    <location>
        <begin position="58"/>
        <end position="76"/>
    </location>
</feature>
<keyword evidence="1" id="KW-1133">Transmembrane helix</keyword>